<dbReference type="Gene3D" id="1.10.530.40">
    <property type="match status" value="1"/>
</dbReference>
<organism evidence="3 4">
    <name type="scientific">Pseudoalteromonas prydzensis</name>
    <dbReference type="NCBI Taxonomy" id="182141"/>
    <lineage>
        <taxon>Bacteria</taxon>
        <taxon>Pseudomonadati</taxon>
        <taxon>Pseudomonadota</taxon>
        <taxon>Gammaproteobacteria</taxon>
        <taxon>Alteromonadales</taxon>
        <taxon>Pseudoalteromonadaceae</taxon>
        <taxon>Pseudoalteromonas</taxon>
    </lineage>
</organism>
<dbReference type="RefSeq" id="WP_192543198.1">
    <property type="nucleotide sequence ID" value="NZ_RRZA01000137.1"/>
</dbReference>
<evidence type="ECO:0000256" key="1">
    <source>
        <dbReference type="ARBA" id="ARBA00022529"/>
    </source>
</evidence>
<comment type="caution">
    <text evidence="3">The sequence shown here is derived from an EMBL/GenBank/DDBJ whole genome shotgun (WGS) entry which is preliminary data.</text>
</comment>
<proteinExistence type="predicted"/>
<dbReference type="EMBL" id="RRZA01000137">
    <property type="protein sequence ID" value="MBE0459897.1"/>
    <property type="molecule type" value="Genomic_DNA"/>
</dbReference>
<dbReference type="Proteomes" id="UP000707245">
    <property type="component" value="Unassembled WGS sequence"/>
</dbReference>
<evidence type="ECO:0000256" key="2">
    <source>
        <dbReference type="ARBA" id="ARBA00022638"/>
    </source>
</evidence>
<sequence>MINLSLSSSVGEKGYNSSNDVYLVKALLNSYARKANIGVLSMSSKVDPATLSLIEVFQRQVVRMGKPDRLVSSGGGTFKKLVEHLTLGFIKKSITAPSKGLLTWEAEGQEGGIYHSRVLHVPSSSSGLTLGRGYDMRDKSSSFISAQLVKAGLNLVDANRLAAGARLKGRAAESFMIQNDLLDFEINPQVQLALFRVAYAEKEQVVLRICKKADTVAAYGAVDWSVLPSSLLELFIDLTYRGDYSGSTRKFLQRPLAQGNVQALKVLFSDRSKWSSVPYQRFALRSKYANTIPVNKPKAGVSP</sequence>
<evidence type="ECO:0000313" key="3">
    <source>
        <dbReference type="EMBL" id="MBE0459897.1"/>
    </source>
</evidence>
<keyword evidence="4" id="KW-1185">Reference proteome</keyword>
<dbReference type="InterPro" id="IPR023347">
    <property type="entry name" value="Lysozyme_dom_sf"/>
</dbReference>
<protein>
    <submittedName>
        <fullName evidence="3">Uncharacterized protein</fullName>
    </submittedName>
</protein>
<gene>
    <name evidence="3" type="ORF">EI167_21235</name>
</gene>
<reference evidence="3 4" key="1">
    <citation type="submission" date="2020-07" db="EMBL/GenBank/DDBJ databases">
        <title>Halophilic bacteria isolated from french cheeses.</title>
        <authorList>
            <person name="Kothe C.I."/>
            <person name="Farah-Kraiem B."/>
            <person name="Renault P."/>
            <person name="Dridi B."/>
        </authorList>
    </citation>
    <scope>NUCLEOTIDE SEQUENCE [LARGE SCALE GENOMIC DNA]</scope>
    <source>
        <strain evidence="3 4">FME14</strain>
    </source>
</reference>
<name>A0ABR9FSX7_9GAMM</name>
<keyword evidence="1" id="KW-0929">Antimicrobial</keyword>
<evidence type="ECO:0000313" key="4">
    <source>
        <dbReference type="Proteomes" id="UP000707245"/>
    </source>
</evidence>
<accession>A0ABR9FSX7</accession>
<keyword evidence="2" id="KW-0081">Bacteriolytic enzyme</keyword>